<reference evidence="1 2" key="1">
    <citation type="submission" date="2019-05" db="EMBL/GenBank/DDBJ databases">
        <title>Mikania micrantha, genome provides insights into the molecular mechanism of rapid growth.</title>
        <authorList>
            <person name="Liu B."/>
        </authorList>
    </citation>
    <scope>NUCLEOTIDE SEQUENCE [LARGE SCALE GENOMIC DNA]</scope>
    <source>
        <strain evidence="1">NLD-2019</strain>
        <tissue evidence="1">Leaf</tissue>
    </source>
</reference>
<proteinExistence type="predicted"/>
<dbReference type="Proteomes" id="UP000326396">
    <property type="component" value="Linkage Group LG2"/>
</dbReference>
<keyword evidence="2" id="KW-1185">Reference proteome</keyword>
<dbReference type="AlphaFoldDB" id="A0A5N6NB70"/>
<evidence type="ECO:0000313" key="2">
    <source>
        <dbReference type="Proteomes" id="UP000326396"/>
    </source>
</evidence>
<comment type="caution">
    <text evidence="1">The sequence shown here is derived from an EMBL/GenBank/DDBJ whole genome shotgun (WGS) entry which is preliminary data.</text>
</comment>
<evidence type="ECO:0000313" key="1">
    <source>
        <dbReference type="EMBL" id="KAD4585106.1"/>
    </source>
</evidence>
<dbReference type="EMBL" id="SZYD01000012">
    <property type="protein sequence ID" value="KAD4585106.1"/>
    <property type="molecule type" value="Genomic_DNA"/>
</dbReference>
<gene>
    <name evidence="1" type="ORF">E3N88_22707</name>
</gene>
<sequence>MSKSPRIQALGESKRKGMGDWVIGSLDYTISDRNKMGMGFIFLASSSARLQLPLSPTMTRAWEGPQQLQGLVSAATKDEPYVCCSHVRQGKFLTEKSPPHSVCFTPFLICSLVETTKERRDSCGGYRFEGSPGGCWFLVTFESLVL</sequence>
<name>A0A5N6NB70_9ASTR</name>
<accession>A0A5N6NB70</accession>
<organism evidence="1 2">
    <name type="scientific">Mikania micrantha</name>
    <name type="common">bitter vine</name>
    <dbReference type="NCBI Taxonomy" id="192012"/>
    <lineage>
        <taxon>Eukaryota</taxon>
        <taxon>Viridiplantae</taxon>
        <taxon>Streptophyta</taxon>
        <taxon>Embryophyta</taxon>
        <taxon>Tracheophyta</taxon>
        <taxon>Spermatophyta</taxon>
        <taxon>Magnoliopsida</taxon>
        <taxon>eudicotyledons</taxon>
        <taxon>Gunneridae</taxon>
        <taxon>Pentapetalae</taxon>
        <taxon>asterids</taxon>
        <taxon>campanulids</taxon>
        <taxon>Asterales</taxon>
        <taxon>Asteraceae</taxon>
        <taxon>Asteroideae</taxon>
        <taxon>Heliantheae alliance</taxon>
        <taxon>Eupatorieae</taxon>
        <taxon>Mikania</taxon>
    </lineage>
</organism>
<protein>
    <submittedName>
        <fullName evidence="1">Uncharacterized protein</fullName>
    </submittedName>
</protein>